<dbReference type="EMBL" id="AGNK02004309">
    <property type="status" value="NOT_ANNOTATED_CDS"/>
    <property type="molecule type" value="Genomic_DNA"/>
</dbReference>
<name>K3YBM7_SETIT</name>
<keyword evidence="2" id="KW-1185">Reference proteome</keyword>
<sequence length="52" mass="5775">MYASGSIFLHRISKSLTTRVELKGSSVAAKVVIRKKRRRIGLSEVVIKGAIY</sequence>
<reference evidence="1" key="2">
    <citation type="submission" date="2018-08" db="UniProtKB">
        <authorList>
            <consortium name="EnsemblPlants"/>
        </authorList>
    </citation>
    <scope>IDENTIFICATION</scope>
    <source>
        <strain evidence="1">Yugu1</strain>
    </source>
</reference>
<reference evidence="2" key="1">
    <citation type="journal article" date="2012" name="Nat. Biotechnol.">
        <title>Reference genome sequence of the model plant Setaria.</title>
        <authorList>
            <person name="Bennetzen J.L."/>
            <person name="Schmutz J."/>
            <person name="Wang H."/>
            <person name="Percifield R."/>
            <person name="Hawkins J."/>
            <person name="Pontaroli A.C."/>
            <person name="Estep M."/>
            <person name="Feng L."/>
            <person name="Vaughn J.N."/>
            <person name="Grimwood J."/>
            <person name="Jenkins J."/>
            <person name="Barry K."/>
            <person name="Lindquist E."/>
            <person name="Hellsten U."/>
            <person name="Deshpande S."/>
            <person name="Wang X."/>
            <person name="Wu X."/>
            <person name="Mitros T."/>
            <person name="Triplett J."/>
            <person name="Yang X."/>
            <person name="Ye C.Y."/>
            <person name="Mauro-Herrera M."/>
            <person name="Wang L."/>
            <person name="Li P."/>
            <person name="Sharma M."/>
            <person name="Sharma R."/>
            <person name="Ronald P.C."/>
            <person name="Panaud O."/>
            <person name="Kellogg E.A."/>
            <person name="Brutnell T.P."/>
            <person name="Doust A.N."/>
            <person name="Tuskan G.A."/>
            <person name="Rokhsar D."/>
            <person name="Devos K.M."/>
        </authorList>
    </citation>
    <scope>NUCLEOTIDE SEQUENCE [LARGE SCALE GENOMIC DNA]</scope>
    <source>
        <strain evidence="2">cv. Yugu1</strain>
    </source>
</reference>
<dbReference type="Gramene" id="KQK96931">
    <property type="protein sequence ID" value="KQK96931"/>
    <property type="gene ID" value="SETIT_011621mg"/>
</dbReference>
<dbReference type="HOGENOM" id="CLU_3090901_0_0_1"/>
<dbReference type="Proteomes" id="UP000004995">
    <property type="component" value="Unassembled WGS sequence"/>
</dbReference>
<organism evidence="1 2">
    <name type="scientific">Setaria italica</name>
    <name type="common">Foxtail millet</name>
    <name type="synonym">Panicum italicum</name>
    <dbReference type="NCBI Taxonomy" id="4555"/>
    <lineage>
        <taxon>Eukaryota</taxon>
        <taxon>Viridiplantae</taxon>
        <taxon>Streptophyta</taxon>
        <taxon>Embryophyta</taxon>
        <taxon>Tracheophyta</taxon>
        <taxon>Spermatophyta</taxon>
        <taxon>Magnoliopsida</taxon>
        <taxon>Liliopsida</taxon>
        <taxon>Poales</taxon>
        <taxon>Poaceae</taxon>
        <taxon>PACMAD clade</taxon>
        <taxon>Panicoideae</taxon>
        <taxon>Panicodae</taxon>
        <taxon>Paniceae</taxon>
        <taxon>Cenchrinae</taxon>
        <taxon>Setaria</taxon>
    </lineage>
</organism>
<dbReference type="EnsemblPlants" id="KQK96931">
    <property type="protein sequence ID" value="KQK96931"/>
    <property type="gene ID" value="SETIT_011621mg"/>
</dbReference>
<dbReference type="AlphaFoldDB" id="K3YBM7"/>
<evidence type="ECO:0000313" key="1">
    <source>
        <dbReference type="EnsemblPlants" id="KQK96931"/>
    </source>
</evidence>
<accession>K3YBM7</accession>
<dbReference type="InParanoid" id="K3YBM7"/>
<protein>
    <submittedName>
        <fullName evidence="1">Uncharacterized protein</fullName>
    </submittedName>
</protein>
<evidence type="ECO:0000313" key="2">
    <source>
        <dbReference type="Proteomes" id="UP000004995"/>
    </source>
</evidence>
<proteinExistence type="predicted"/>